<dbReference type="InterPro" id="IPR001660">
    <property type="entry name" value="SAM"/>
</dbReference>
<gene>
    <name evidence="8" type="ORF">DR999_PMT09323</name>
</gene>
<keyword evidence="4" id="KW-0472">Membrane</keyword>
<dbReference type="InterPro" id="IPR001245">
    <property type="entry name" value="Ser-Thr/Tyr_kinase_cat_dom"/>
</dbReference>
<name>A0A4D9E9E9_9SAUR</name>
<dbReference type="EMBL" id="QXTE01000078">
    <property type="protein sequence ID" value="TFK07811.1"/>
    <property type="molecule type" value="Genomic_DNA"/>
</dbReference>
<dbReference type="Gene3D" id="1.10.150.50">
    <property type="entry name" value="Transcription Factor, Ets-1"/>
    <property type="match status" value="1"/>
</dbReference>
<dbReference type="SUPFAM" id="SSF56112">
    <property type="entry name" value="Protein kinase-like (PK-like)"/>
    <property type="match status" value="1"/>
</dbReference>
<dbReference type="PANTHER" id="PTHR46877">
    <property type="entry name" value="EPH RECEPTOR A5"/>
    <property type="match status" value="1"/>
</dbReference>
<reference evidence="8 9" key="2">
    <citation type="submission" date="2019-04" db="EMBL/GenBank/DDBJ databases">
        <title>The genome sequence of big-headed turtle.</title>
        <authorList>
            <person name="Gong S."/>
        </authorList>
    </citation>
    <scope>NUCLEOTIDE SEQUENCE [LARGE SCALE GENOMIC DNA]</scope>
    <source>
        <strain evidence="8">DO16091913</strain>
        <tissue evidence="8">Muscle</tissue>
    </source>
</reference>
<dbReference type="InterPro" id="IPR050449">
    <property type="entry name" value="Ephrin_rcpt_TKs"/>
</dbReference>
<dbReference type="Pfam" id="PF00536">
    <property type="entry name" value="SAM_1"/>
    <property type="match status" value="1"/>
</dbReference>
<dbReference type="Gene3D" id="1.10.510.10">
    <property type="entry name" value="Transferase(Phosphotransferase) domain 1"/>
    <property type="match status" value="1"/>
</dbReference>
<evidence type="ECO:0000256" key="1">
    <source>
        <dbReference type="ARBA" id="ARBA00004167"/>
    </source>
</evidence>
<sequence>MWEVMSYGERPYWEMSNQDVILSIEEGYRLPAPMGCPASLHQLMLHCWQKERNHRPKFTDIVSFLDKLIRNPSSLHTLVEDVLVMPDSPGEVPEYPLFVSVIDWLDSIKMGQYKNNFMAAGFTTLDVVSRMSIDDIRRIGVVLIGHQRRIVSSLQTLRLHMMHIQEKGFHKGSLMEQKAYHFFHVKIVVHAVQNTVVEYKSSDYRLGYTEHKKICRKHSCSPQKSGEDGVGKIGSSACVQSWARCGRHNGASRPLKKSGVGGKPSCCHNRAAQVKSPPPTKKCRSEGLNSNVN</sequence>
<dbReference type="SUPFAM" id="SSF47769">
    <property type="entry name" value="SAM/Pointed domain"/>
    <property type="match status" value="1"/>
</dbReference>
<feature type="region of interest" description="Disordered" evidence="6">
    <location>
        <begin position="248"/>
        <end position="293"/>
    </location>
</feature>
<dbReference type="GO" id="GO:0007411">
    <property type="term" value="P:axon guidance"/>
    <property type="evidence" value="ECO:0007669"/>
    <property type="project" value="TreeGrafter"/>
</dbReference>
<protein>
    <submittedName>
        <fullName evidence="8">Ephrin type-A receptor 6</fullName>
    </submittedName>
</protein>
<dbReference type="CDD" id="cd09547">
    <property type="entry name" value="SAM_EPH-A6"/>
    <property type="match status" value="1"/>
</dbReference>
<keyword evidence="5 8" id="KW-0675">Receptor</keyword>
<keyword evidence="9" id="KW-1185">Reference proteome</keyword>
<dbReference type="GO" id="GO:0005886">
    <property type="term" value="C:plasma membrane"/>
    <property type="evidence" value="ECO:0007669"/>
    <property type="project" value="TreeGrafter"/>
</dbReference>
<organism evidence="8 9">
    <name type="scientific">Platysternon megacephalum</name>
    <name type="common">big-headed turtle</name>
    <dbReference type="NCBI Taxonomy" id="55544"/>
    <lineage>
        <taxon>Eukaryota</taxon>
        <taxon>Metazoa</taxon>
        <taxon>Chordata</taxon>
        <taxon>Craniata</taxon>
        <taxon>Vertebrata</taxon>
        <taxon>Euteleostomi</taxon>
        <taxon>Archelosauria</taxon>
        <taxon>Testudinata</taxon>
        <taxon>Testudines</taxon>
        <taxon>Cryptodira</taxon>
        <taxon>Durocryptodira</taxon>
        <taxon>Testudinoidea</taxon>
        <taxon>Platysternidae</taxon>
        <taxon>Platysternon</taxon>
    </lineage>
</organism>
<feature type="domain" description="SAM" evidence="7">
    <location>
        <begin position="100"/>
        <end position="160"/>
    </location>
</feature>
<dbReference type="Pfam" id="PF07714">
    <property type="entry name" value="PK_Tyr_Ser-Thr"/>
    <property type="match status" value="1"/>
</dbReference>
<proteinExistence type="predicted"/>
<dbReference type="GO" id="GO:0005005">
    <property type="term" value="F:transmembrane-ephrin receptor activity"/>
    <property type="evidence" value="ECO:0007669"/>
    <property type="project" value="TreeGrafter"/>
</dbReference>
<dbReference type="InterPro" id="IPR042746">
    <property type="entry name" value="EPH-A6_SAM"/>
</dbReference>
<dbReference type="PANTHER" id="PTHR46877:SF10">
    <property type="entry name" value="EPHRIN TYPE-A RECEPTOR 6"/>
    <property type="match status" value="1"/>
</dbReference>
<evidence type="ECO:0000313" key="9">
    <source>
        <dbReference type="Proteomes" id="UP000297703"/>
    </source>
</evidence>
<dbReference type="STRING" id="55544.A0A4D9E9E9"/>
<reference evidence="8 9" key="1">
    <citation type="submission" date="2019-04" db="EMBL/GenBank/DDBJ databases">
        <title>Draft genome of the big-headed turtle Platysternon megacephalum.</title>
        <authorList>
            <person name="Gong S."/>
        </authorList>
    </citation>
    <scope>NUCLEOTIDE SEQUENCE [LARGE SCALE GENOMIC DNA]</scope>
    <source>
        <strain evidence="8">DO16091913</strain>
        <tissue evidence="8">Muscle</tissue>
    </source>
</reference>
<evidence type="ECO:0000256" key="5">
    <source>
        <dbReference type="ARBA" id="ARBA00023170"/>
    </source>
</evidence>
<accession>A0A4D9E9E9</accession>
<dbReference type="InterPro" id="IPR013761">
    <property type="entry name" value="SAM/pointed_sf"/>
</dbReference>
<evidence type="ECO:0000259" key="7">
    <source>
        <dbReference type="PROSITE" id="PS50105"/>
    </source>
</evidence>
<evidence type="ECO:0000256" key="3">
    <source>
        <dbReference type="ARBA" id="ARBA00022840"/>
    </source>
</evidence>
<evidence type="ECO:0000256" key="2">
    <source>
        <dbReference type="ARBA" id="ARBA00022741"/>
    </source>
</evidence>
<comment type="subcellular location">
    <subcellularLocation>
        <location evidence="1">Membrane</location>
        <topology evidence="1">Single-pass membrane protein</topology>
    </subcellularLocation>
</comment>
<evidence type="ECO:0000313" key="8">
    <source>
        <dbReference type="EMBL" id="TFK07811.1"/>
    </source>
</evidence>
<dbReference type="InterPro" id="IPR011009">
    <property type="entry name" value="Kinase-like_dom_sf"/>
</dbReference>
<dbReference type="GO" id="GO:0005524">
    <property type="term" value="F:ATP binding"/>
    <property type="evidence" value="ECO:0007669"/>
    <property type="project" value="UniProtKB-KW"/>
</dbReference>
<dbReference type="OrthoDB" id="4062651at2759"/>
<dbReference type="Proteomes" id="UP000297703">
    <property type="component" value="Unassembled WGS sequence"/>
</dbReference>
<dbReference type="GO" id="GO:0030425">
    <property type="term" value="C:dendrite"/>
    <property type="evidence" value="ECO:0007669"/>
    <property type="project" value="TreeGrafter"/>
</dbReference>
<dbReference type="PROSITE" id="PS50105">
    <property type="entry name" value="SAM_DOMAIN"/>
    <property type="match status" value="1"/>
</dbReference>
<comment type="caution">
    <text evidence="8">The sequence shown here is derived from an EMBL/GenBank/DDBJ whole genome shotgun (WGS) entry which is preliminary data.</text>
</comment>
<dbReference type="SMART" id="SM00454">
    <property type="entry name" value="SAM"/>
    <property type="match status" value="1"/>
</dbReference>
<dbReference type="AlphaFoldDB" id="A0A4D9E9E9"/>
<evidence type="ECO:0000256" key="6">
    <source>
        <dbReference type="SAM" id="MobiDB-lite"/>
    </source>
</evidence>
<evidence type="ECO:0000256" key="4">
    <source>
        <dbReference type="ARBA" id="ARBA00023136"/>
    </source>
</evidence>
<keyword evidence="3" id="KW-0067">ATP-binding</keyword>
<dbReference type="FunFam" id="1.10.150.50:FF:000001">
    <property type="entry name" value="Ephrin type-A receptor 5"/>
    <property type="match status" value="1"/>
</dbReference>
<keyword evidence="2" id="KW-0547">Nucleotide-binding</keyword>